<dbReference type="EMBL" id="JAGGMS010000001">
    <property type="protein sequence ID" value="MBP2185726.1"/>
    <property type="molecule type" value="Genomic_DNA"/>
</dbReference>
<protein>
    <submittedName>
        <fullName evidence="2">Uncharacterized protein</fullName>
    </submittedName>
</protein>
<keyword evidence="3" id="KW-1185">Reference proteome</keyword>
<dbReference type="RefSeq" id="WP_308158989.1">
    <property type="nucleotide sequence ID" value="NZ_JAGGMS010000001.1"/>
</dbReference>
<dbReference type="InterPro" id="IPR017795">
    <property type="entry name" value="ABBA_NscD-like"/>
</dbReference>
<proteinExistence type="predicted"/>
<evidence type="ECO:0000313" key="3">
    <source>
        <dbReference type="Proteomes" id="UP000741013"/>
    </source>
</evidence>
<gene>
    <name evidence="2" type="ORF">JOM49_007252</name>
</gene>
<name>A0ABS4Q4I8_9PSEU</name>
<comment type="caution">
    <text evidence="2">The sequence shown here is derived from an EMBL/GenBank/DDBJ whole genome shotgun (WGS) entry which is preliminary data.</text>
</comment>
<accession>A0ABS4Q4I8</accession>
<dbReference type="Proteomes" id="UP000741013">
    <property type="component" value="Unassembled WGS sequence"/>
</dbReference>
<sequence length="608" mass="67259">MITGSPWMSDQVRENGSYPSNDQLFGEFLCALWTTACTALGVPAAETARSASVLRGSLPGWADKRIGFAPETPSYVAGDGFPAEMSVNWSGTHPELRVLFDCLGDEAWFRRELISVAGSQVSLSGSSAVSRRWGRIHDVFTTHAGRSSSAPLWHSLAWRPPGPIVHKTYFGLYTWPHEERYAAVDAAMRQLGMTAAWEHARAQVEGADGQREIEFFAVDLADGADARVKLYYRNHNADLAEVNRVASVARRHDPVSALAAYRTLAGTRTDAGEAALSCLAFRAGLDQPDECTTYLRMADLAADDREAVDRTAALLRREGVDPAGFRALTSALAAGPLEGSRGLLELVSYRAAGRRADVTTYFRFPVYDRPAPGPFPAVDLEPLPRKDDLAHRHQKEPIVSQDVDRIARYNEQRQQEYAASPLIRLLADENTPEQAKRAVLTYLQPWSNAFQRMISARVTFETDPEQRALALEHQQEEVGHDAILARTRAADTRVVWDPVIEAGASWFVDQFAVLPSIQRTVLAHLALEAGSLVLSQAGTRAFPDDPYFELHDEADVEHLEMGYRVLRRRSDWNVEDLIAVLDRAWQVIGVVSDRIAECARQDSGLVAV</sequence>
<dbReference type="SFLD" id="SFLDS00036">
    <property type="entry name" value="Aromatic_Prenyltransferase"/>
    <property type="match status" value="1"/>
</dbReference>
<organism evidence="2 3">
    <name type="scientific">Amycolatopsis magusensis</name>
    <dbReference type="NCBI Taxonomy" id="882444"/>
    <lineage>
        <taxon>Bacteria</taxon>
        <taxon>Bacillati</taxon>
        <taxon>Actinomycetota</taxon>
        <taxon>Actinomycetes</taxon>
        <taxon>Pseudonocardiales</taxon>
        <taxon>Pseudonocardiaceae</taxon>
        <taxon>Amycolatopsis</taxon>
    </lineage>
</organism>
<keyword evidence="1" id="KW-0808">Transferase</keyword>
<reference evidence="2 3" key="1">
    <citation type="submission" date="2021-03" db="EMBL/GenBank/DDBJ databases">
        <title>Sequencing the genomes of 1000 actinobacteria strains.</title>
        <authorList>
            <person name="Klenk H.-P."/>
        </authorList>
    </citation>
    <scope>NUCLEOTIDE SEQUENCE [LARGE SCALE GENOMIC DNA]</scope>
    <source>
        <strain evidence="2 3">DSM 45510</strain>
    </source>
</reference>
<dbReference type="Pfam" id="PF11991">
    <property type="entry name" value="Trp_DMAT"/>
    <property type="match status" value="1"/>
</dbReference>
<evidence type="ECO:0000313" key="2">
    <source>
        <dbReference type="EMBL" id="MBP2185726.1"/>
    </source>
</evidence>
<evidence type="ECO:0000256" key="1">
    <source>
        <dbReference type="ARBA" id="ARBA00022679"/>
    </source>
</evidence>
<dbReference type="InterPro" id="IPR033964">
    <property type="entry name" value="ABBA"/>
</dbReference>